<keyword evidence="1" id="KW-1133">Transmembrane helix</keyword>
<comment type="caution">
    <text evidence="3">The sequence shown here is derived from an EMBL/GenBank/DDBJ whole genome shotgun (WGS) entry which is preliminary data.</text>
</comment>
<evidence type="ECO:0000256" key="1">
    <source>
        <dbReference type="SAM" id="Phobius"/>
    </source>
</evidence>
<evidence type="ECO:0000259" key="2">
    <source>
        <dbReference type="Pfam" id="PF14501"/>
    </source>
</evidence>
<dbReference type="PANTHER" id="PTHR40448">
    <property type="entry name" value="TWO-COMPONENT SENSOR HISTIDINE KINASE"/>
    <property type="match status" value="1"/>
</dbReference>
<dbReference type="Proteomes" id="UP000235093">
    <property type="component" value="Unassembled WGS sequence"/>
</dbReference>
<feature type="transmembrane region" description="Helical" evidence="1">
    <location>
        <begin position="195"/>
        <end position="213"/>
    </location>
</feature>
<dbReference type="GO" id="GO:0042802">
    <property type="term" value="F:identical protein binding"/>
    <property type="evidence" value="ECO:0007669"/>
    <property type="project" value="TreeGrafter"/>
</dbReference>
<keyword evidence="1" id="KW-0472">Membrane</keyword>
<dbReference type="PANTHER" id="PTHR40448:SF1">
    <property type="entry name" value="TWO-COMPONENT SENSOR HISTIDINE KINASE"/>
    <property type="match status" value="1"/>
</dbReference>
<feature type="transmembrane region" description="Helical" evidence="1">
    <location>
        <begin position="124"/>
        <end position="145"/>
    </location>
</feature>
<dbReference type="EMBL" id="NIHT01000005">
    <property type="protein sequence ID" value="PLT76631.1"/>
    <property type="molecule type" value="Genomic_DNA"/>
</dbReference>
<dbReference type="Gene3D" id="3.30.565.10">
    <property type="entry name" value="Histidine kinase-like ATPase, C-terminal domain"/>
    <property type="match status" value="1"/>
</dbReference>
<dbReference type="RefSeq" id="WP_101883809.1">
    <property type="nucleotide sequence ID" value="NZ_NIHT01000005.1"/>
</dbReference>
<feature type="transmembrane region" description="Helical" evidence="1">
    <location>
        <begin position="166"/>
        <end position="183"/>
    </location>
</feature>
<dbReference type="AlphaFoldDB" id="A0A2N5PN92"/>
<gene>
    <name evidence="3" type="ORF">CDL23_04375</name>
</gene>
<accession>A0A2N5PN92</accession>
<dbReference type="SUPFAM" id="SSF55874">
    <property type="entry name" value="ATPase domain of HSP90 chaperone/DNA topoisomerase II/histidine kinase"/>
    <property type="match status" value="1"/>
</dbReference>
<feature type="transmembrane region" description="Helical" evidence="1">
    <location>
        <begin position="90"/>
        <end position="112"/>
    </location>
</feature>
<reference evidence="3 4" key="1">
    <citation type="journal article" date="2017" name="Genome Med.">
        <title>A novel Ruminococcus gnavus clade enriched in inflammatory bowel disease patients.</title>
        <authorList>
            <person name="Hall A.B."/>
            <person name="Yassour M."/>
            <person name="Sauk J."/>
            <person name="Garner A."/>
            <person name="Jiang X."/>
            <person name="Arthur T."/>
            <person name="Lagoudas G.K."/>
            <person name="Vatanen T."/>
            <person name="Fornelos N."/>
            <person name="Wilson R."/>
            <person name="Bertha M."/>
            <person name="Cohen M."/>
            <person name="Garber J."/>
            <person name="Khalili H."/>
            <person name="Gevers D."/>
            <person name="Ananthakrishnan A.N."/>
            <person name="Kugathasan S."/>
            <person name="Lander E.S."/>
            <person name="Blainey P."/>
            <person name="Vlamakis H."/>
            <person name="Xavier R.J."/>
            <person name="Huttenhower C."/>
        </authorList>
    </citation>
    <scope>NUCLEOTIDE SEQUENCE [LARGE SCALE GENOMIC DNA]</scope>
    <source>
        <strain evidence="3 4">RJX1125</strain>
    </source>
</reference>
<dbReference type="CDD" id="cd16935">
    <property type="entry name" value="HATPase_AgrC-ComD-like"/>
    <property type="match status" value="1"/>
</dbReference>
<name>A0A2N5PN92_MEDGN</name>
<feature type="domain" description="Sensor histidine kinase NatK-like C-terminal" evidence="2">
    <location>
        <begin position="328"/>
        <end position="434"/>
    </location>
</feature>
<feature type="transmembrane region" description="Helical" evidence="1">
    <location>
        <begin position="12"/>
        <end position="29"/>
    </location>
</feature>
<sequence>MNLTTLIDTPRLYTALAEWGACLVYIFLLRRKMSGLKLSFFLGGSLIVFVAYHEFAGTLPIYFWIPCMIGAAFLMCALLHLLCDTTWLDAWFCCAKALVLAEFAASLHWQLYVWWALTYGKLSPAFAVVTMTVLYTGIYVGYYFLERGHFPTDERLQINGKELLSAVLIALGAFAISNISFVMPNTPFSSATSSILYVRTLVDFGGLVMLFSMQEKREELRMRSENQALNILLQRQYDQYRLSIDNIELLRREFHDLKHYMIAIRSEQDPKKKEQYLSEMEEAIHTQEAFTNTGNSVLDVVLTTKSTYCMQKHITFTCMADGKLISFMHVKDICSIFGNALDNAIECVSQFDDPEKRLITLSMYQKNQLLMIQCENYTDTILHLKSDQLPSTTKQNAGYHGYGLKSIQHAAQKYGGSMTLHAKDHWFTLQVLIPLDT</sequence>
<dbReference type="Pfam" id="PF14501">
    <property type="entry name" value="HATPase_c_5"/>
    <property type="match status" value="1"/>
</dbReference>
<protein>
    <submittedName>
        <fullName evidence="3">GHKL domain-containing protein</fullName>
    </submittedName>
</protein>
<evidence type="ECO:0000313" key="4">
    <source>
        <dbReference type="Proteomes" id="UP000235093"/>
    </source>
</evidence>
<dbReference type="InterPro" id="IPR036890">
    <property type="entry name" value="HATPase_C_sf"/>
</dbReference>
<evidence type="ECO:0000313" key="3">
    <source>
        <dbReference type="EMBL" id="PLT76631.1"/>
    </source>
</evidence>
<dbReference type="InterPro" id="IPR032834">
    <property type="entry name" value="NatK-like_C"/>
</dbReference>
<feature type="transmembrane region" description="Helical" evidence="1">
    <location>
        <begin position="61"/>
        <end position="83"/>
    </location>
</feature>
<organism evidence="3 4">
    <name type="scientific">Mediterraneibacter gnavus</name>
    <name type="common">Ruminococcus gnavus</name>
    <dbReference type="NCBI Taxonomy" id="33038"/>
    <lineage>
        <taxon>Bacteria</taxon>
        <taxon>Bacillati</taxon>
        <taxon>Bacillota</taxon>
        <taxon>Clostridia</taxon>
        <taxon>Lachnospirales</taxon>
        <taxon>Lachnospiraceae</taxon>
        <taxon>Mediterraneibacter</taxon>
    </lineage>
</organism>
<proteinExistence type="predicted"/>
<feature type="transmembrane region" description="Helical" evidence="1">
    <location>
        <begin position="36"/>
        <end position="55"/>
    </location>
</feature>
<keyword evidence="1" id="KW-0812">Transmembrane</keyword>